<dbReference type="EMBL" id="JANPWB010000016">
    <property type="protein sequence ID" value="KAJ1084651.1"/>
    <property type="molecule type" value="Genomic_DNA"/>
</dbReference>
<evidence type="ECO:0000313" key="2">
    <source>
        <dbReference type="Proteomes" id="UP001066276"/>
    </source>
</evidence>
<dbReference type="Proteomes" id="UP001066276">
    <property type="component" value="Chromosome 12"/>
</dbReference>
<sequence length="146" mass="16465">MRRARARVLNGRRWPLRDAVSEGQKKGRAFPYNNRALNTQVSQCNGDTLGSKCTSPSPNQEGVYSLTPSELVSMYDAINHGGRTFYWCGLLGRSMQSFKGRTCRPWDKRPMFYGCQSKLDINIPILERGLVTPELSKRSHAIPETA</sequence>
<organism evidence="1 2">
    <name type="scientific">Pleurodeles waltl</name>
    <name type="common">Iberian ribbed newt</name>
    <dbReference type="NCBI Taxonomy" id="8319"/>
    <lineage>
        <taxon>Eukaryota</taxon>
        <taxon>Metazoa</taxon>
        <taxon>Chordata</taxon>
        <taxon>Craniata</taxon>
        <taxon>Vertebrata</taxon>
        <taxon>Euteleostomi</taxon>
        <taxon>Amphibia</taxon>
        <taxon>Batrachia</taxon>
        <taxon>Caudata</taxon>
        <taxon>Salamandroidea</taxon>
        <taxon>Salamandridae</taxon>
        <taxon>Pleurodelinae</taxon>
        <taxon>Pleurodeles</taxon>
    </lineage>
</organism>
<accession>A0AAV7KYT0</accession>
<protein>
    <submittedName>
        <fullName evidence="1">Uncharacterized protein</fullName>
    </submittedName>
</protein>
<keyword evidence="2" id="KW-1185">Reference proteome</keyword>
<reference evidence="1" key="1">
    <citation type="journal article" date="2022" name="bioRxiv">
        <title>Sequencing and chromosome-scale assembly of the giantPleurodeles waltlgenome.</title>
        <authorList>
            <person name="Brown T."/>
            <person name="Elewa A."/>
            <person name="Iarovenko S."/>
            <person name="Subramanian E."/>
            <person name="Araus A.J."/>
            <person name="Petzold A."/>
            <person name="Susuki M."/>
            <person name="Suzuki K.-i.T."/>
            <person name="Hayashi T."/>
            <person name="Toyoda A."/>
            <person name="Oliveira C."/>
            <person name="Osipova E."/>
            <person name="Leigh N.D."/>
            <person name="Simon A."/>
            <person name="Yun M.H."/>
        </authorList>
    </citation>
    <scope>NUCLEOTIDE SEQUENCE</scope>
    <source>
        <strain evidence="1">20211129_DDA</strain>
        <tissue evidence="1">Liver</tissue>
    </source>
</reference>
<gene>
    <name evidence="1" type="ORF">NDU88_004797</name>
</gene>
<dbReference type="AlphaFoldDB" id="A0AAV7KYT0"/>
<evidence type="ECO:0000313" key="1">
    <source>
        <dbReference type="EMBL" id="KAJ1084651.1"/>
    </source>
</evidence>
<comment type="caution">
    <text evidence="1">The sequence shown here is derived from an EMBL/GenBank/DDBJ whole genome shotgun (WGS) entry which is preliminary data.</text>
</comment>
<proteinExistence type="predicted"/>
<name>A0AAV7KYT0_PLEWA</name>